<proteinExistence type="predicted"/>
<dbReference type="InterPro" id="IPR013785">
    <property type="entry name" value="Aldolase_TIM"/>
</dbReference>
<dbReference type="InterPro" id="IPR036206">
    <property type="entry name" value="ThiamineP_synth_sf"/>
</dbReference>
<dbReference type="RefSeq" id="WP_009208691.1">
    <property type="nucleotide sequence ID" value="NZ_BBWP01000048.1"/>
</dbReference>
<comment type="pathway">
    <text evidence="1">Cofactor biosynthesis; thiamine diphosphate biosynthesis.</text>
</comment>
<dbReference type="GO" id="GO:0005737">
    <property type="term" value="C:cytoplasm"/>
    <property type="evidence" value="ECO:0007669"/>
    <property type="project" value="TreeGrafter"/>
</dbReference>
<dbReference type="SUPFAM" id="SSF51391">
    <property type="entry name" value="Thiamin phosphate synthase"/>
    <property type="match status" value="1"/>
</dbReference>
<evidence type="ECO:0000313" key="5">
    <source>
        <dbReference type="Proteomes" id="UP000000321"/>
    </source>
</evidence>
<dbReference type="AlphaFoldDB" id="Q1YK22"/>
<dbReference type="EMBL" id="AAPJ01000002">
    <property type="protein sequence ID" value="EAS50701.1"/>
    <property type="molecule type" value="Genomic_DNA"/>
</dbReference>
<evidence type="ECO:0000259" key="3">
    <source>
        <dbReference type="Pfam" id="PF02581"/>
    </source>
</evidence>
<dbReference type="Proteomes" id="UP000000321">
    <property type="component" value="Unassembled WGS sequence"/>
</dbReference>
<dbReference type="NCBIfam" id="NF005080">
    <property type="entry name" value="PRK06512.1"/>
    <property type="match status" value="1"/>
</dbReference>
<sequence length="217" mass="22539">MDTEYIRPRLVLLTTPLGDADAVTAMQAALAGGDVASVILDPAGRDAVSFQNLAEKLVPIIQAAGAAAIVADDTQCAGRVQADGIHLTSGDPGELGEAMERFAPKLIVGASGFETRHDALEAGELRPDYLLFGRFGGDVDPNPHPKSIAMGEWWAEIVELPCIVLAGSDIESVVEAAATRAEFIALSAAVFAQPDAAGEMVARANALIDAWFESAAA</sequence>
<dbReference type="OrthoDB" id="7159061at2"/>
<dbReference type="CDD" id="cd00564">
    <property type="entry name" value="TMP_TenI"/>
    <property type="match status" value="1"/>
</dbReference>
<dbReference type="HOGENOM" id="CLU_018272_3_1_5"/>
<accession>Q1YK22</accession>
<dbReference type="BioCyc" id="AURANTIMONAS:SI859A1_00824-MONOMER"/>
<dbReference type="PANTHER" id="PTHR20857:SF15">
    <property type="entry name" value="THIAMINE-PHOSPHATE SYNTHASE"/>
    <property type="match status" value="1"/>
</dbReference>
<dbReference type="PANTHER" id="PTHR20857">
    <property type="entry name" value="THIAMINE-PHOSPHATE PYROPHOSPHORYLASE"/>
    <property type="match status" value="1"/>
</dbReference>
<keyword evidence="2" id="KW-0784">Thiamine biosynthesis</keyword>
<keyword evidence="5" id="KW-1185">Reference proteome</keyword>
<dbReference type="Gene3D" id="3.20.20.70">
    <property type="entry name" value="Aldolase class I"/>
    <property type="match status" value="1"/>
</dbReference>
<evidence type="ECO:0000256" key="1">
    <source>
        <dbReference type="ARBA" id="ARBA00004948"/>
    </source>
</evidence>
<dbReference type="InterPro" id="IPR022998">
    <property type="entry name" value="ThiamineP_synth_TenI"/>
</dbReference>
<protein>
    <submittedName>
        <fullName evidence="4">Putative thiamine-phosphate pyrophosphorylase</fullName>
    </submittedName>
</protein>
<evidence type="ECO:0000313" key="4">
    <source>
        <dbReference type="EMBL" id="EAS50701.1"/>
    </source>
</evidence>
<dbReference type="GO" id="GO:0004789">
    <property type="term" value="F:thiamine-phosphate diphosphorylase activity"/>
    <property type="evidence" value="ECO:0007669"/>
    <property type="project" value="TreeGrafter"/>
</dbReference>
<reference evidence="4 5" key="1">
    <citation type="journal article" date="2008" name="Appl. Environ. Microbiol.">
        <title>Genomic insights into Mn(II) oxidation by the marine alphaproteobacterium Aurantimonas sp. strain SI85-9A1.</title>
        <authorList>
            <person name="Dick G.J."/>
            <person name="Podell S."/>
            <person name="Johnson H.A."/>
            <person name="Rivera-Espinoza Y."/>
            <person name="Bernier-Latmani R."/>
            <person name="McCarthy J.K."/>
            <person name="Torpey J.W."/>
            <person name="Clement B.G."/>
            <person name="Gaasterland T."/>
            <person name="Tebo B.M."/>
        </authorList>
    </citation>
    <scope>NUCLEOTIDE SEQUENCE [LARGE SCALE GENOMIC DNA]</scope>
    <source>
        <strain evidence="4 5">SI85-9A1</strain>
    </source>
</reference>
<gene>
    <name evidence="4" type="ORF">SI859A1_00824</name>
</gene>
<dbReference type="Pfam" id="PF02581">
    <property type="entry name" value="TMP-TENI"/>
    <property type="match status" value="1"/>
</dbReference>
<organism evidence="4 5">
    <name type="scientific">Aurantimonas manganoxydans (strain ATCC BAA-1229 / DSM 21871 / SI85-9A1)</name>
    <dbReference type="NCBI Taxonomy" id="287752"/>
    <lineage>
        <taxon>Bacteria</taxon>
        <taxon>Pseudomonadati</taxon>
        <taxon>Pseudomonadota</taxon>
        <taxon>Alphaproteobacteria</taxon>
        <taxon>Hyphomicrobiales</taxon>
        <taxon>Aurantimonadaceae</taxon>
        <taxon>Aurantimonas</taxon>
    </lineage>
</organism>
<evidence type="ECO:0000256" key="2">
    <source>
        <dbReference type="ARBA" id="ARBA00022977"/>
    </source>
</evidence>
<name>Q1YK22_AURMS</name>
<comment type="caution">
    <text evidence="4">The sequence shown here is derived from an EMBL/GenBank/DDBJ whole genome shotgun (WGS) entry which is preliminary data.</text>
</comment>
<feature type="domain" description="Thiamine phosphate synthase/TenI" evidence="3">
    <location>
        <begin position="19"/>
        <end position="190"/>
    </location>
</feature>
<dbReference type="GO" id="GO:0009228">
    <property type="term" value="P:thiamine biosynthetic process"/>
    <property type="evidence" value="ECO:0007669"/>
    <property type="project" value="UniProtKB-KW"/>
</dbReference>